<dbReference type="AlphaFoldDB" id="A0A7J3N0M6"/>
<dbReference type="InterPro" id="IPR013785">
    <property type="entry name" value="Aldolase_TIM"/>
</dbReference>
<gene>
    <name evidence="1" type="ORF">ENT99_03300</name>
    <name evidence="2" type="ORF">ENU64_07915</name>
</gene>
<comment type="caution">
    <text evidence="2">The sequence shown here is derived from an EMBL/GenBank/DDBJ whole genome shotgun (WGS) entry which is preliminary data.</text>
</comment>
<name>A0A7J3N0M6_9CREN</name>
<accession>A0A7J3N0M6</accession>
<protein>
    <recommendedName>
        <fullName evidence="3">Radical SAM protein</fullName>
    </recommendedName>
</protein>
<sequence length="287" mass="33167">MAKETVPISVVQLMNIENIPLSLCCVSGLALVVNFIQCPVDCSKCLWESNITIRSAKTIEIDYDSINQIVRRYYPDIVFLHGGEPWRYRYTSEFLSSLNKLDILKGIKMNSIFIYHQHIQDILKVIELSDVVLIEVISNNIDAENIVGLVEKIYRDKHVEFVVIYDLCQYKYLEAVINVLKEHGISVPINISLIDIDKAREVYRSIELLRKKYPLVQTINATVSEYSSVLCTKCRLPIVVREGAKVIEIELDNECRCKYCGYRVINVSKNICRARKMYRLPIRIPLM</sequence>
<dbReference type="Gene3D" id="3.20.20.70">
    <property type="entry name" value="Aldolase class I"/>
    <property type="match status" value="1"/>
</dbReference>
<dbReference type="EMBL" id="DTDH01000219">
    <property type="protein sequence ID" value="HGT99331.1"/>
    <property type="molecule type" value="Genomic_DNA"/>
</dbReference>
<dbReference type="EMBL" id="DTAU01000056">
    <property type="protein sequence ID" value="HFQ78713.1"/>
    <property type="molecule type" value="Genomic_DNA"/>
</dbReference>
<reference evidence="2" key="1">
    <citation type="journal article" date="2020" name="mSystems">
        <title>Genome- and Community-Level Interaction Insights into Carbon Utilization and Element Cycling Functions of Hydrothermarchaeota in Hydrothermal Sediment.</title>
        <authorList>
            <person name="Zhou Z."/>
            <person name="Liu Y."/>
            <person name="Xu W."/>
            <person name="Pan J."/>
            <person name="Luo Z.H."/>
            <person name="Li M."/>
        </authorList>
    </citation>
    <scope>NUCLEOTIDE SEQUENCE [LARGE SCALE GENOMIC DNA]</scope>
    <source>
        <strain evidence="1">SpSt-629</strain>
        <strain evidence="2">SpSt-688</strain>
    </source>
</reference>
<evidence type="ECO:0000313" key="2">
    <source>
        <dbReference type="EMBL" id="HGT99331.1"/>
    </source>
</evidence>
<proteinExistence type="predicted"/>
<evidence type="ECO:0008006" key="3">
    <source>
        <dbReference type="Google" id="ProtNLM"/>
    </source>
</evidence>
<organism evidence="2">
    <name type="scientific">Ignisphaera aggregans</name>
    <dbReference type="NCBI Taxonomy" id="334771"/>
    <lineage>
        <taxon>Archaea</taxon>
        <taxon>Thermoproteota</taxon>
        <taxon>Thermoprotei</taxon>
        <taxon>Desulfurococcales</taxon>
        <taxon>Desulfurococcaceae</taxon>
        <taxon>Ignisphaera</taxon>
    </lineage>
</organism>
<evidence type="ECO:0000313" key="1">
    <source>
        <dbReference type="EMBL" id="HFQ78713.1"/>
    </source>
</evidence>